<evidence type="ECO:0000256" key="14">
    <source>
        <dbReference type="ARBA" id="ARBA00023026"/>
    </source>
</evidence>
<evidence type="ECO:0000256" key="12">
    <source>
        <dbReference type="ARBA" id="ARBA00022840"/>
    </source>
</evidence>
<dbReference type="SUPFAM" id="SSF55785">
    <property type="entry name" value="PYP-like sensor domain (PAS domain)"/>
    <property type="match status" value="1"/>
</dbReference>
<keyword evidence="4" id="KW-0597">Phosphoprotein</keyword>
<evidence type="ECO:0000259" key="17">
    <source>
        <dbReference type="PROSITE" id="PS50113"/>
    </source>
</evidence>
<dbReference type="Gene3D" id="3.30.565.10">
    <property type="entry name" value="Histidine kinase-like ATPase, C-terminal domain"/>
    <property type="match status" value="1"/>
</dbReference>
<evidence type="ECO:0000256" key="10">
    <source>
        <dbReference type="ARBA" id="ARBA00022741"/>
    </source>
</evidence>
<dbReference type="GO" id="GO:0009881">
    <property type="term" value="F:photoreceptor activity"/>
    <property type="evidence" value="ECO:0007669"/>
    <property type="project" value="UniProtKB-KW"/>
</dbReference>
<evidence type="ECO:0000256" key="15">
    <source>
        <dbReference type="ARBA" id="ARBA00023170"/>
    </source>
</evidence>
<keyword evidence="15" id="KW-0675">Receptor</keyword>
<proteinExistence type="predicted"/>
<keyword evidence="10" id="KW-0547">Nucleotide-binding</keyword>
<dbReference type="InterPro" id="IPR035965">
    <property type="entry name" value="PAS-like_dom_sf"/>
</dbReference>
<keyword evidence="3" id="KW-0600">Photoreceptor protein</keyword>
<evidence type="ECO:0000313" key="18">
    <source>
        <dbReference type="EMBL" id="NJB91594.1"/>
    </source>
</evidence>
<sequence length="348" mass="38358">MTEHPSDRDMACQAETGARALVDRIAQAVWETDARGIVVSDSPAWRRLTGQSLADLLDRGWVAAIHPDERRDIRHQWRAAVARGCSIDIEARLQVEGGGYRWSRLYIVPLRAEDGSVRNWTGMSMDIKARKEAEHVLRESEARLQGLVGELQHRVRNILTVVRSVFSRTVEGERPIEEIAEHFRGRLDSLARTQVILAQHPAGSIDLQNLIRDELLNAGVQDGPLLAIGGPDVGLTPLQAESLALAFHELTTNALKYGALRVPGGHLNIGWTTNIGYGGDRVLDFTWTEQGVPAIPVRPTYRGFGMELIKDALPYRLGAETRVEFLGGGIRCSISFPLPEQDGSVSTG</sequence>
<dbReference type="RefSeq" id="WP_167922948.1">
    <property type="nucleotide sequence ID" value="NZ_JAATIT010000007.1"/>
</dbReference>
<feature type="domain" description="PAC" evidence="17">
    <location>
        <begin position="87"/>
        <end position="139"/>
    </location>
</feature>
<dbReference type="SMART" id="SM00911">
    <property type="entry name" value="HWE_HK"/>
    <property type="match status" value="1"/>
</dbReference>
<dbReference type="NCBIfam" id="TIGR00229">
    <property type="entry name" value="sensory_box"/>
    <property type="match status" value="1"/>
</dbReference>
<evidence type="ECO:0000256" key="4">
    <source>
        <dbReference type="ARBA" id="ARBA00022553"/>
    </source>
</evidence>
<comment type="catalytic activity">
    <reaction evidence="1">
        <text>ATP + protein L-histidine = ADP + protein N-phospho-L-histidine.</text>
        <dbReference type="EC" id="2.7.13.3"/>
    </reaction>
</comment>
<dbReference type="SMART" id="SM00086">
    <property type="entry name" value="PAC"/>
    <property type="match status" value="1"/>
</dbReference>
<keyword evidence="6" id="KW-0285">Flavoprotein</keyword>
<protein>
    <recommendedName>
        <fullName evidence="2">histidine kinase</fullName>
        <ecNumber evidence="2">2.7.13.3</ecNumber>
    </recommendedName>
</protein>
<comment type="caution">
    <text evidence="18">The sequence shown here is derived from an EMBL/GenBank/DDBJ whole genome shotgun (WGS) entry which is preliminary data.</text>
</comment>
<keyword evidence="9" id="KW-0677">Repeat</keyword>
<dbReference type="PANTHER" id="PTHR41523:SF7">
    <property type="entry name" value="HISTIDINE KINASE"/>
    <property type="match status" value="1"/>
</dbReference>
<dbReference type="PANTHER" id="PTHR41523">
    <property type="entry name" value="TWO-COMPONENT SYSTEM SENSOR PROTEIN"/>
    <property type="match status" value="1"/>
</dbReference>
<name>A0A7X6BAQ4_9SPHN</name>
<dbReference type="EC" id="2.7.13.3" evidence="2"/>
<evidence type="ECO:0000256" key="1">
    <source>
        <dbReference type="ARBA" id="ARBA00000085"/>
    </source>
</evidence>
<keyword evidence="19" id="KW-1185">Reference proteome</keyword>
<feature type="domain" description="PAS" evidence="16">
    <location>
        <begin position="14"/>
        <end position="84"/>
    </location>
</feature>
<keyword evidence="7" id="KW-0288">FMN</keyword>
<dbReference type="InterPro" id="IPR013655">
    <property type="entry name" value="PAS_fold_3"/>
</dbReference>
<evidence type="ECO:0000256" key="9">
    <source>
        <dbReference type="ARBA" id="ARBA00022737"/>
    </source>
</evidence>
<evidence type="ECO:0000256" key="2">
    <source>
        <dbReference type="ARBA" id="ARBA00012438"/>
    </source>
</evidence>
<dbReference type="EMBL" id="JAATIT010000007">
    <property type="protein sequence ID" value="NJB91594.1"/>
    <property type="molecule type" value="Genomic_DNA"/>
</dbReference>
<dbReference type="PROSITE" id="PS50112">
    <property type="entry name" value="PAS"/>
    <property type="match status" value="1"/>
</dbReference>
<evidence type="ECO:0000256" key="3">
    <source>
        <dbReference type="ARBA" id="ARBA00022543"/>
    </source>
</evidence>
<keyword evidence="5" id="KW-0716">Sensory transduction</keyword>
<evidence type="ECO:0000259" key="16">
    <source>
        <dbReference type="PROSITE" id="PS50112"/>
    </source>
</evidence>
<evidence type="ECO:0000256" key="8">
    <source>
        <dbReference type="ARBA" id="ARBA00022679"/>
    </source>
</evidence>
<dbReference type="Pfam" id="PF07536">
    <property type="entry name" value="HWE_HK"/>
    <property type="match status" value="1"/>
</dbReference>
<dbReference type="GO" id="GO:0005524">
    <property type="term" value="F:ATP binding"/>
    <property type="evidence" value="ECO:0007669"/>
    <property type="project" value="UniProtKB-KW"/>
</dbReference>
<evidence type="ECO:0000256" key="7">
    <source>
        <dbReference type="ARBA" id="ARBA00022643"/>
    </source>
</evidence>
<dbReference type="InterPro" id="IPR000014">
    <property type="entry name" value="PAS"/>
</dbReference>
<keyword evidence="12" id="KW-0067">ATP-binding</keyword>
<dbReference type="InterPro" id="IPR000700">
    <property type="entry name" value="PAS-assoc_C"/>
</dbReference>
<accession>A0A7X6BAQ4</accession>
<keyword evidence="8" id="KW-0808">Transferase</keyword>
<keyword evidence="13" id="KW-0157">Chromophore</keyword>
<evidence type="ECO:0000256" key="11">
    <source>
        <dbReference type="ARBA" id="ARBA00022777"/>
    </source>
</evidence>
<keyword evidence="11" id="KW-0418">Kinase</keyword>
<dbReference type="AlphaFoldDB" id="A0A7X6BAQ4"/>
<dbReference type="Proteomes" id="UP000535078">
    <property type="component" value="Unassembled WGS sequence"/>
</dbReference>
<evidence type="ECO:0000313" key="19">
    <source>
        <dbReference type="Proteomes" id="UP000535078"/>
    </source>
</evidence>
<evidence type="ECO:0000256" key="5">
    <source>
        <dbReference type="ARBA" id="ARBA00022606"/>
    </source>
</evidence>
<dbReference type="GO" id="GO:0004673">
    <property type="term" value="F:protein histidine kinase activity"/>
    <property type="evidence" value="ECO:0007669"/>
    <property type="project" value="UniProtKB-EC"/>
</dbReference>
<evidence type="ECO:0000256" key="13">
    <source>
        <dbReference type="ARBA" id="ARBA00022991"/>
    </source>
</evidence>
<dbReference type="Pfam" id="PF08447">
    <property type="entry name" value="PAS_3"/>
    <property type="match status" value="1"/>
</dbReference>
<dbReference type="PROSITE" id="PS50113">
    <property type="entry name" value="PAC"/>
    <property type="match status" value="1"/>
</dbReference>
<dbReference type="SMART" id="SM00091">
    <property type="entry name" value="PAS"/>
    <property type="match status" value="1"/>
</dbReference>
<keyword evidence="14" id="KW-0843">Virulence</keyword>
<evidence type="ECO:0000256" key="6">
    <source>
        <dbReference type="ARBA" id="ARBA00022630"/>
    </source>
</evidence>
<gene>
    <name evidence="18" type="ORF">GGR90_003806</name>
</gene>
<dbReference type="InterPro" id="IPR001610">
    <property type="entry name" value="PAC"/>
</dbReference>
<reference evidence="18 19" key="1">
    <citation type="submission" date="2020-03" db="EMBL/GenBank/DDBJ databases">
        <title>Genomic Encyclopedia of Type Strains, Phase IV (KMG-IV): sequencing the most valuable type-strain genomes for metagenomic binning, comparative biology and taxonomic classification.</title>
        <authorList>
            <person name="Goeker M."/>
        </authorList>
    </citation>
    <scope>NUCLEOTIDE SEQUENCE [LARGE SCALE GENOMIC DNA]</scope>
    <source>
        <strain evidence="18 19">DSM 25229</strain>
    </source>
</reference>
<dbReference type="Gene3D" id="3.30.450.20">
    <property type="entry name" value="PAS domain"/>
    <property type="match status" value="1"/>
</dbReference>
<dbReference type="InterPro" id="IPR036890">
    <property type="entry name" value="HATPase_C_sf"/>
</dbReference>
<dbReference type="CDD" id="cd00130">
    <property type="entry name" value="PAS"/>
    <property type="match status" value="1"/>
</dbReference>
<dbReference type="InterPro" id="IPR011102">
    <property type="entry name" value="Sig_transdc_His_kinase_HWE"/>
</dbReference>
<organism evidence="18 19">
    <name type="scientific">Sphingopyxis italica</name>
    <dbReference type="NCBI Taxonomy" id="1129133"/>
    <lineage>
        <taxon>Bacteria</taxon>
        <taxon>Pseudomonadati</taxon>
        <taxon>Pseudomonadota</taxon>
        <taxon>Alphaproteobacteria</taxon>
        <taxon>Sphingomonadales</taxon>
        <taxon>Sphingomonadaceae</taxon>
        <taxon>Sphingopyxis</taxon>
    </lineage>
</organism>